<proteinExistence type="predicted"/>
<evidence type="ECO:0000313" key="1">
    <source>
        <dbReference type="EMBL" id="VEG57617.1"/>
    </source>
</evidence>
<dbReference type="KEGG" id="mauu:NCTC10437_04630"/>
<name>A0A448IZ97_MYCAU</name>
<gene>
    <name evidence="1" type="ORF">NCTC10437_04630</name>
</gene>
<dbReference type="EMBL" id="LR134356">
    <property type="protein sequence ID" value="VEG57617.1"/>
    <property type="molecule type" value="Genomic_DNA"/>
</dbReference>
<dbReference type="AlphaFoldDB" id="A0A448IZ97"/>
<sequence length="241" mass="26397">MDAGLPNMPDAAREPPRDILVATMAAETDWTIRPREGLGRLEFGMSPAQVDSLSATYGTITGRGADRIADDILRATLTMFGDAMSDDEKQAFIAAYADDGPPADSVTETRGDLVLRYQADRLCEIMPAGPRHPLFLDGRDIFALRGLEPLELLERRNESPGRYADTEAAFDNLAISVTGFGVSDSTTGVMALDDSDERFRERTATLREVPYLPEQEMHRYVLHSLRTVTGGVTPASTRSTE</sequence>
<dbReference type="STRING" id="1791.GCA_001049355_02884"/>
<protein>
    <submittedName>
        <fullName evidence="1">Uncharacterized protein</fullName>
    </submittedName>
</protein>
<keyword evidence="2" id="KW-1185">Reference proteome</keyword>
<organism evidence="1 2">
    <name type="scientific">Mycolicibacterium aurum</name>
    <name type="common">Mycobacterium aurum</name>
    <dbReference type="NCBI Taxonomy" id="1791"/>
    <lineage>
        <taxon>Bacteria</taxon>
        <taxon>Bacillati</taxon>
        <taxon>Actinomycetota</taxon>
        <taxon>Actinomycetes</taxon>
        <taxon>Mycobacteriales</taxon>
        <taxon>Mycobacteriaceae</taxon>
        <taxon>Mycolicibacterium</taxon>
    </lineage>
</organism>
<evidence type="ECO:0000313" key="2">
    <source>
        <dbReference type="Proteomes" id="UP000279306"/>
    </source>
</evidence>
<accession>A0A448IZ97</accession>
<reference evidence="1 2" key="1">
    <citation type="submission" date="2018-12" db="EMBL/GenBank/DDBJ databases">
        <authorList>
            <consortium name="Pathogen Informatics"/>
        </authorList>
    </citation>
    <scope>NUCLEOTIDE SEQUENCE [LARGE SCALE GENOMIC DNA]</scope>
    <source>
        <strain evidence="1 2">NCTC10437</strain>
    </source>
</reference>
<dbReference type="Proteomes" id="UP000279306">
    <property type="component" value="Chromosome"/>
</dbReference>